<organism evidence="1">
    <name type="scientific">Culex pipiens</name>
    <name type="common">House mosquito</name>
    <dbReference type="NCBI Taxonomy" id="7175"/>
    <lineage>
        <taxon>Eukaryota</taxon>
        <taxon>Metazoa</taxon>
        <taxon>Ecdysozoa</taxon>
        <taxon>Arthropoda</taxon>
        <taxon>Hexapoda</taxon>
        <taxon>Insecta</taxon>
        <taxon>Pterygota</taxon>
        <taxon>Neoptera</taxon>
        <taxon>Endopterygota</taxon>
        <taxon>Diptera</taxon>
        <taxon>Nematocera</taxon>
        <taxon>Culicoidea</taxon>
        <taxon>Culicidae</taxon>
        <taxon>Culicinae</taxon>
        <taxon>Culicini</taxon>
        <taxon>Culex</taxon>
        <taxon>Culex</taxon>
    </lineage>
</organism>
<dbReference type="AlphaFoldDB" id="A0A8D8A9P2"/>
<proteinExistence type="predicted"/>
<sequence length="114" mass="12283">MSQQEGHPIEQRPAGGGQFAVLHALHLAPEAVPQCLPADFERCNVGGLERLADLFPAAVRNLDALPEMLPVPEGRPGPDAVDQLQRVLTDVVLLGGSCAMGRRRRSGDDGRRNR</sequence>
<accession>A0A8D8A9P2</accession>
<evidence type="ECO:0000313" key="1">
    <source>
        <dbReference type="EMBL" id="CAG6451143.1"/>
    </source>
</evidence>
<name>A0A8D8A9P2_CULPI</name>
<dbReference type="EMBL" id="HBUE01017797">
    <property type="protein sequence ID" value="CAG6451143.1"/>
    <property type="molecule type" value="Transcribed_RNA"/>
</dbReference>
<reference evidence="1" key="1">
    <citation type="submission" date="2021-05" db="EMBL/GenBank/DDBJ databases">
        <authorList>
            <person name="Alioto T."/>
            <person name="Alioto T."/>
            <person name="Gomez Garrido J."/>
        </authorList>
    </citation>
    <scope>NUCLEOTIDE SEQUENCE</scope>
</reference>
<protein>
    <submittedName>
        <fullName evidence="1">(northern house mosquito) hypothetical protein</fullName>
    </submittedName>
</protein>